<keyword evidence="4 6" id="KW-1133">Transmembrane helix</keyword>
<dbReference type="PANTHER" id="PTHR13674">
    <property type="entry name" value="GROWTH AND TRANSFORMATION-DEPENDENT PROTEIN"/>
    <property type="match status" value="1"/>
</dbReference>
<dbReference type="OrthoDB" id="8193498at2759"/>
<dbReference type="RefSeq" id="XP_024893131.1">
    <property type="nucleotide sequence ID" value="XM_025037363.1"/>
</dbReference>
<name>A0A6J1RKB2_9HYME</name>
<feature type="transmembrane region" description="Helical" evidence="6">
    <location>
        <begin position="93"/>
        <end position="111"/>
    </location>
</feature>
<evidence type="ECO:0000256" key="5">
    <source>
        <dbReference type="ARBA" id="ARBA00023136"/>
    </source>
</evidence>
<dbReference type="InterPro" id="IPR009432">
    <property type="entry name" value="DUF1075"/>
</dbReference>
<evidence type="ECO:0000256" key="3">
    <source>
        <dbReference type="ARBA" id="ARBA00022692"/>
    </source>
</evidence>
<reference evidence="8" key="1">
    <citation type="submission" date="2025-08" db="UniProtKB">
        <authorList>
            <consortium name="RefSeq"/>
        </authorList>
    </citation>
    <scope>IDENTIFICATION</scope>
    <source>
        <tissue evidence="8">Whole body</tissue>
    </source>
</reference>
<evidence type="ECO:0000256" key="6">
    <source>
        <dbReference type="SAM" id="Phobius"/>
    </source>
</evidence>
<keyword evidence="5 6" id="KW-0472">Membrane</keyword>
<gene>
    <name evidence="8" type="primary">LOC112468243</name>
</gene>
<sequence>MLSRQFARNVQLRVTTRCFTRSNVIRETNKDKIPAQKSSENDGVIGSRMHRVSDFDKRMLVWVKRYPSVADVPKDVTEDCILSARNKARIKTCNYMIAFTLIGCLISVILGKRDAAKGENLIKQRDDWLRDRLAEDKNK</sequence>
<dbReference type="Pfam" id="PF06388">
    <property type="entry name" value="DUF1075"/>
    <property type="match status" value="1"/>
</dbReference>
<comment type="subcellular location">
    <subcellularLocation>
        <location evidence="1">Membrane</location>
        <topology evidence="1">Single-pass membrane protein</topology>
    </subcellularLocation>
</comment>
<keyword evidence="3 6" id="KW-0812">Transmembrane</keyword>
<dbReference type="Proteomes" id="UP000504618">
    <property type="component" value="Unplaced"/>
</dbReference>
<accession>A0A6J1RKB2</accession>
<dbReference type="GeneID" id="112468243"/>
<keyword evidence="7" id="KW-1185">Reference proteome</keyword>
<protein>
    <submittedName>
        <fullName evidence="8">UPF0389 protein CG9231</fullName>
    </submittedName>
</protein>
<evidence type="ECO:0000313" key="8">
    <source>
        <dbReference type="RefSeq" id="XP_024893131.1"/>
    </source>
</evidence>
<dbReference type="PANTHER" id="PTHR13674:SF5">
    <property type="entry name" value="UPF0389 PROTEIN CG9231"/>
    <property type="match status" value="1"/>
</dbReference>
<evidence type="ECO:0000256" key="4">
    <source>
        <dbReference type="ARBA" id="ARBA00022989"/>
    </source>
</evidence>
<dbReference type="GO" id="GO:0016020">
    <property type="term" value="C:membrane"/>
    <property type="evidence" value="ECO:0007669"/>
    <property type="project" value="UniProtKB-SubCell"/>
</dbReference>
<comment type="similarity">
    <text evidence="2">Belongs to the UPF0389 family.</text>
</comment>
<organism evidence="7 8">
    <name type="scientific">Temnothorax curvispinosus</name>
    <dbReference type="NCBI Taxonomy" id="300111"/>
    <lineage>
        <taxon>Eukaryota</taxon>
        <taxon>Metazoa</taxon>
        <taxon>Ecdysozoa</taxon>
        <taxon>Arthropoda</taxon>
        <taxon>Hexapoda</taxon>
        <taxon>Insecta</taxon>
        <taxon>Pterygota</taxon>
        <taxon>Neoptera</taxon>
        <taxon>Endopterygota</taxon>
        <taxon>Hymenoptera</taxon>
        <taxon>Apocrita</taxon>
        <taxon>Aculeata</taxon>
        <taxon>Formicoidea</taxon>
        <taxon>Formicidae</taxon>
        <taxon>Myrmicinae</taxon>
        <taxon>Temnothorax</taxon>
    </lineage>
</organism>
<evidence type="ECO:0000256" key="2">
    <source>
        <dbReference type="ARBA" id="ARBA00007363"/>
    </source>
</evidence>
<evidence type="ECO:0000313" key="7">
    <source>
        <dbReference type="Proteomes" id="UP000504618"/>
    </source>
</evidence>
<evidence type="ECO:0000256" key="1">
    <source>
        <dbReference type="ARBA" id="ARBA00004167"/>
    </source>
</evidence>
<dbReference type="AlphaFoldDB" id="A0A6J1RKB2"/>
<proteinExistence type="inferred from homology"/>